<evidence type="ECO:0000313" key="2">
    <source>
        <dbReference type="Proteomes" id="UP001305414"/>
    </source>
</evidence>
<proteinExistence type="predicted"/>
<dbReference type="Proteomes" id="UP001305414">
    <property type="component" value="Unassembled WGS sequence"/>
</dbReference>
<protein>
    <submittedName>
        <fullName evidence="1">Uncharacterized protein</fullName>
    </submittedName>
</protein>
<evidence type="ECO:0000313" key="1">
    <source>
        <dbReference type="EMBL" id="KAK5624644.1"/>
    </source>
</evidence>
<organism evidence="1 2">
    <name type="scientific">Xylaria bambusicola</name>
    <dbReference type="NCBI Taxonomy" id="326684"/>
    <lineage>
        <taxon>Eukaryota</taxon>
        <taxon>Fungi</taxon>
        <taxon>Dikarya</taxon>
        <taxon>Ascomycota</taxon>
        <taxon>Pezizomycotina</taxon>
        <taxon>Sordariomycetes</taxon>
        <taxon>Xylariomycetidae</taxon>
        <taxon>Xylariales</taxon>
        <taxon>Xylariaceae</taxon>
        <taxon>Xylaria</taxon>
    </lineage>
</organism>
<dbReference type="EMBL" id="JAWHQM010000001">
    <property type="protein sequence ID" value="KAK5624644.1"/>
    <property type="molecule type" value="Genomic_DNA"/>
</dbReference>
<reference evidence="1 2" key="1">
    <citation type="submission" date="2023-10" db="EMBL/GenBank/DDBJ databases">
        <title>Draft genome sequence of Xylaria bambusicola isolate GMP-LS, the root and basal stem rot pathogen of sugarcane in Indonesia.</title>
        <authorList>
            <person name="Selvaraj P."/>
            <person name="Muralishankar V."/>
            <person name="Muruganantham S."/>
            <person name="Sp S."/>
            <person name="Haryani S."/>
            <person name="Lau K.J.X."/>
            <person name="Naqvi N.I."/>
        </authorList>
    </citation>
    <scope>NUCLEOTIDE SEQUENCE [LARGE SCALE GENOMIC DNA]</scope>
    <source>
        <strain evidence="1">GMP-LS</strain>
    </source>
</reference>
<comment type="caution">
    <text evidence="1">The sequence shown here is derived from an EMBL/GenBank/DDBJ whole genome shotgun (WGS) entry which is preliminary data.</text>
</comment>
<accession>A0AAN7UEF4</accession>
<keyword evidence="2" id="KW-1185">Reference proteome</keyword>
<gene>
    <name evidence="1" type="ORF">RRF57_000359</name>
</gene>
<sequence length="72" mass="7869">MRLSTGISADRRQFSPRGELVTNSVRYGAAKDDQIKQRVSTETISTVNRNASGFTTSEQARNNLIVALLVNG</sequence>
<name>A0AAN7UEF4_9PEZI</name>
<dbReference type="AlphaFoldDB" id="A0AAN7UEF4"/>